<gene>
    <name evidence="2" type="ORF">DXC13_10945</name>
</gene>
<reference evidence="2 3" key="1">
    <citation type="submission" date="2018-08" db="EMBL/GenBank/DDBJ databases">
        <title>A genome reference for cultivated species of the human gut microbiota.</title>
        <authorList>
            <person name="Zou Y."/>
            <person name="Xue W."/>
            <person name="Luo G."/>
        </authorList>
    </citation>
    <scope>NUCLEOTIDE SEQUENCE [LARGE SCALE GENOMIC DNA]</scope>
    <source>
        <strain evidence="2 3">OM08-12AT</strain>
    </source>
</reference>
<proteinExistence type="predicted"/>
<evidence type="ECO:0000313" key="2">
    <source>
        <dbReference type="EMBL" id="RGM47190.1"/>
    </source>
</evidence>
<keyword evidence="1" id="KW-0175">Coiled coil</keyword>
<evidence type="ECO:0000256" key="1">
    <source>
        <dbReference type="SAM" id="Coils"/>
    </source>
</evidence>
<name>A0A3E4WZC0_9FIRM</name>
<dbReference type="RefSeq" id="WP_117715264.1">
    <property type="nucleotide sequence ID" value="NZ_QSTI01000018.1"/>
</dbReference>
<feature type="coiled-coil region" evidence="1">
    <location>
        <begin position="152"/>
        <end position="212"/>
    </location>
</feature>
<dbReference type="AlphaFoldDB" id="A0A3E4WZC0"/>
<protein>
    <submittedName>
        <fullName evidence="2">Uncharacterized protein</fullName>
    </submittedName>
</protein>
<dbReference type="Proteomes" id="UP000260717">
    <property type="component" value="Unassembled WGS sequence"/>
</dbReference>
<dbReference type="EMBL" id="QSTI01000018">
    <property type="protein sequence ID" value="RGM47190.1"/>
    <property type="molecule type" value="Genomic_DNA"/>
</dbReference>
<sequence length="320" mass="36700">MSDTKISLNNEAARIKQIIEEKEKKRNFTEPAAIPSFDREIRQLKRQLQNVQEAIEIQARESEAGETQLDEITKAKTLENKLYEEAVEAGIDFNNHDNPMLVSIHRLGLSIELVDILTDAANLDKEREEKFPDIWYFIEPLNNAIAAKEKCVIHAKEKYDDAEQKKMEIEKKLQASKENGDVENIIILTDQLEDAKKVVQCLKELLSAEEEKPALSAGDSLAVWEKVCGVYGYEWRNRLQAILLAAQIYHENLQQLDELNKNLWLVRKSIQNIGEANGDTDVRIKGQKITCNLPDLSKVMSMDEEARLMSTVFFRRGEML</sequence>
<comment type="caution">
    <text evidence="2">The sequence shown here is derived from an EMBL/GenBank/DDBJ whole genome shotgun (WGS) entry which is preliminary data.</text>
</comment>
<organism evidence="2 3">
    <name type="scientific">Agathobacter rectalis</name>
    <dbReference type="NCBI Taxonomy" id="39491"/>
    <lineage>
        <taxon>Bacteria</taxon>
        <taxon>Bacillati</taxon>
        <taxon>Bacillota</taxon>
        <taxon>Clostridia</taxon>
        <taxon>Lachnospirales</taxon>
        <taxon>Lachnospiraceae</taxon>
        <taxon>Agathobacter</taxon>
    </lineage>
</organism>
<feature type="coiled-coil region" evidence="1">
    <location>
        <begin position="5"/>
        <end position="61"/>
    </location>
</feature>
<accession>A0A3E4WZC0</accession>
<evidence type="ECO:0000313" key="3">
    <source>
        <dbReference type="Proteomes" id="UP000260717"/>
    </source>
</evidence>